<dbReference type="PROSITE" id="PS50850">
    <property type="entry name" value="MFS"/>
    <property type="match status" value="1"/>
</dbReference>
<dbReference type="Proteomes" id="UP000193689">
    <property type="component" value="Unassembled WGS sequence"/>
</dbReference>
<protein>
    <submittedName>
        <fullName evidence="8">Putative MFS transporter</fullName>
    </submittedName>
</protein>
<dbReference type="SUPFAM" id="SSF103473">
    <property type="entry name" value="MFS general substrate transporter"/>
    <property type="match status" value="1"/>
</dbReference>
<feature type="transmembrane region" description="Helical" evidence="6">
    <location>
        <begin position="253"/>
        <end position="272"/>
    </location>
</feature>
<evidence type="ECO:0000313" key="8">
    <source>
        <dbReference type="EMBL" id="ORY71435.1"/>
    </source>
</evidence>
<dbReference type="OrthoDB" id="10021397at2759"/>
<keyword evidence="3 6" id="KW-0812">Transmembrane</keyword>
<name>A0A1Y2EKR1_9PEZI</name>
<feature type="transmembrane region" description="Helical" evidence="6">
    <location>
        <begin position="55"/>
        <end position="83"/>
    </location>
</feature>
<dbReference type="InterPro" id="IPR020846">
    <property type="entry name" value="MFS_dom"/>
</dbReference>
<keyword evidence="4 6" id="KW-1133">Transmembrane helix</keyword>
<dbReference type="InParanoid" id="A0A1Y2EKR1"/>
<feature type="transmembrane region" description="Helical" evidence="6">
    <location>
        <begin position="325"/>
        <end position="342"/>
    </location>
</feature>
<feature type="transmembrane region" description="Helical" evidence="6">
    <location>
        <begin position="523"/>
        <end position="541"/>
    </location>
</feature>
<accession>A0A1Y2EKR1</accession>
<sequence>MRPALSTETLHVARSLAEKTSDAQLLPTNVSGEDLDGPASDQSATKPEYASGLRLVIIVTTICFSTLLTALDLGIVATAIPAITDEFHQLDQVGWYGSAIFLLAGTTSPMWGKVYRYMNAKVVYLAAFAMFLIGSLVAATAPNSIALVIARAIQGWGCAGTLSGSVLMINYVVEPKSRPMYIGLWMGVFMISTTLGPLIGGAFTTNVTWRWCFWINLPVGGPVIVLILLFFYVPRHVQTTAAIWKEIILQLDLPGFILLLTSLICFTLALQWGGQSKPWSDGSVIATLVMWITLILAFVLVEWWQGAYAMVPLNLMRSRMTWSNALYGLINNLTNFQSIFYLPIYFQSIHGQSAITSGVNNLPYVALFAAGTTLCGYLISKTGLMQPFHLASAILSTAGAALLYTLDVDSSLARYVGPQLLLGFGVGLGNQIPMTAVQSFSKPEEVESATGIMLMFNALSGAYFVTAAQSLFANRLLEELSSVAPNIDAAKVLATGATQIRQVFSGADLDAVLEVYMVGIKDVFAFSMAGAGLTILLAFLIPSKRLNH</sequence>
<evidence type="ECO:0000259" key="7">
    <source>
        <dbReference type="PROSITE" id="PS50850"/>
    </source>
</evidence>
<dbReference type="FunCoup" id="A0A1Y2EKR1">
    <property type="interactions" value="66"/>
</dbReference>
<evidence type="ECO:0000256" key="4">
    <source>
        <dbReference type="ARBA" id="ARBA00022989"/>
    </source>
</evidence>
<comment type="subcellular location">
    <subcellularLocation>
        <location evidence="1">Membrane</location>
        <topology evidence="1">Multi-pass membrane protein</topology>
    </subcellularLocation>
</comment>
<dbReference type="AlphaFoldDB" id="A0A1Y2EKR1"/>
<keyword evidence="5 6" id="KW-0472">Membrane</keyword>
<gene>
    <name evidence="8" type="ORF">BCR38DRAFT_331643</name>
</gene>
<dbReference type="PANTHER" id="PTHR23501">
    <property type="entry name" value="MAJOR FACILITATOR SUPERFAMILY"/>
    <property type="match status" value="1"/>
</dbReference>
<feature type="transmembrane region" description="Helical" evidence="6">
    <location>
        <begin position="284"/>
        <end position="304"/>
    </location>
</feature>
<evidence type="ECO:0000256" key="2">
    <source>
        <dbReference type="ARBA" id="ARBA00022448"/>
    </source>
</evidence>
<feature type="transmembrane region" description="Helical" evidence="6">
    <location>
        <begin position="122"/>
        <end position="141"/>
    </location>
</feature>
<dbReference type="GeneID" id="63771288"/>
<dbReference type="EMBL" id="MCFJ01000001">
    <property type="protein sequence ID" value="ORY71435.1"/>
    <property type="molecule type" value="Genomic_DNA"/>
</dbReference>
<dbReference type="RefSeq" id="XP_040721027.1">
    <property type="nucleotide sequence ID" value="XM_040855076.1"/>
</dbReference>
<feature type="transmembrane region" description="Helical" evidence="6">
    <location>
        <begin position="180"/>
        <end position="201"/>
    </location>
</feature>
<reference evidence="8 9" key="1">
    <citation type="submission" date="2016-07" db="EMBL/GenBank/DDBJ databases">
        <title>Pervasive Adenine N6-methylation of Active Genes in Fungi.</title>
        <authorList>
            <consortium name="DOE Joint Genome Institute"/>
            <person name="Mondo S.J."/>
            <person name="Dannebaum R.O."/>
            <person name="Kuo R.C."/>
            <person name="Labutti K."/>
            <person name="Haridas S."/>
            <person name="Kuo A."/>
            <person name="Salamov A."/>
            <person name="Ahrendt S.R."/>
            <person name="Lipzen A."/>
            <person name="Sullivan W."/>
            <person name="Andreopoulos W.B."/>
            <person name="Clum A."/>
            <person name="Lindquist E."/>
            <person name="Daum C."/>
            <person name="Ramamoorthy G.K."/>
            <person name="Gryganskyi A."/>
            <person name="Culley D."/>
            <person name="Magnuson J.K."/>
            <person name="James T.Y."/>
            <person name="O'Malley M.A."/>
            <person name="Stajich J.E."/>
            <person name="Spatafora J.W."/>
            <person name="Visel A."/>
            <person name="Grigoriev I.V."/>
        </authorList>
    </citation>
    <scope>NUCLEOTIDE SEQUENCE [LARGE SCALE GENOMIC DNA]</scope>
    <source>
        <strain evidence="8 9">CBS 129021</strain>
    </source>
</reference>
<dbReference type="CDD" id="cd17502">
    <property type="entry name" value="MFS_Azr1_MDR_like"/>
    <property type="match status" value="1"/>
</dbReference>
<dbReference type="GO" id="GO:0005886">
    <property type="term" value="C:plasma membrane"/>
    <property type="evidence" value="ECO:0007669"/>
    <property type="project" value="TreeGrafter"/>
</dbReference>
<evidence type="ECO:0000256" key="5">
    <source>
        <dbReference type="ARBA" id="ARBA00023136"/>
    </source>
</evidence>
<feature type="domain" description="Major facilitator superfamily (MFS) profile" evidence="7">
    <location>
        <begin position="58"/>
        <end position="546"/>
    </location>
</feature>
<feature type="transmembrane region" description="Helical" evidence="6">
    <location>
        <begin position="153"/>
        <end position="173"/>
    </location>
</feature>
<feature type="transmembrane region" description="Helical" evidence="6">
    <location>
        <begin position="451"/>
        <end position="472"/>
    </location>
</feature>
<evidence type="ECO:0000256" key="6">
    <source>
        <dbReference type="SAM" id="Phobius"/>
    </source>
</evidence>
<feature type="transmembrane region" description="Helical" evidence="6">
    <location>
        <begin position="95"/>
        <end position="115"/>
    </location>
</feature>
<dbReference type="PANTHER" id="PTHR23501:SF177">
    <property type="entry name" value="MAJOR FACILITATOR SUPERFAMILY (MFS) PROFILE DOMAIN-CONTAINING PROTEIN-RELATED"/>
    <property type="match status" value="1"/>
</dbReference>
<dbReference type="GO" id="GO:0022857">
    <property type="term" value="F:transmembrane transporter activity"/>
    <property type="evidence" value="ECO:0007669"/>
    <property type="project" value="InterPro"/>
</dbReference>
<dbReference type="Pfam" id="PF07690">
    <property type="entry name" value="MFS_1"/>
    <property type="match status" value="1"/>
</dbReference>
<comment type="caution">
    <text evidence="8">The sequence shown here is derived from an EMBL/GenBank/DDBJ whole genome shotgun (WGS) entry which is preliminary data.</text>
</comment>
<feature type="transmembrane region" description="Helical" evidence="6">
    <location>
        <begin position="387"/>
        <end position="406"/>
    </location>
</feature>
<feature type="transmembrane region" description="Helical" evidence="6">
    <location>
        <begin position="362"/>
        <end position="380"/>
    </location>
</feature>
<evidence type="ECO:0000313" key="9">
    <source>
        <dbReference type="Proteomes" id="UP000193689"/>
    </source>
</evidence>
<keyword evidence="9" id="KW-1185">Reference proteome</keyword>
<evidence type="ECO:0000256" key="1">
    <source>
        <dbReference type="ARBA" id="ARBA00004141"/>
    </source>
</evidence>
<keyword evidence="2" id="KW-0813">Transport</keyword>
<feature type="transmembrane region" description="Helical" evidence="6">
    <location>
        <begin position="213"/>
        <end position="233"/>
    </location>
</feature>
<organism evidence="8 9">
    <name type="scientific">Pseudomassariella vexata</name>
    <dbReference type="NCBI Taxonomy" id="1141098"/>
    <lineage>
        <taxon>Eukaryota</taxon>
        <taxon>Fungi</taxon>
        <taxon>Dikarya</taxon>
        <taxon>Ascomycota</taxon>
        <taxon>Pezizomycotina</taxon>
        <taxon>Sordariomycetes</taxon>
        <taxon>Xylariomycetidae</taxon>
        <taxon>Amphisphaeriales</taxon>
        <taxon>Pseudomassariaceae</taxon>
        <taxon>Pseudomassariella</taxon>
    </lineage>
</organism>
<dbReference type="InterPro" id="IPR011701">
    <property type="entry name" value="MFS"/>
</dbReference>
<proteinExistence type="predicted"/>
<dbReference type="InterPro" id="IPR036259">
    <property type="entry name" value="MFS_trans_sf"/>
</dbReference>
<dbReference type="Gene3D" id="1.20.1250.20">
    <property type="entry name" value="MFS general substrate transporter like domains"/>
    <property type="match status" value="2"/>
</dbReference>
<evidence type="ECO:0000256" key="3">
    <source>
        <dbReference type="ARBA" id="ARBA00022692"/>
    </source>
</evidence>